<keyword evidence="1 2" id="KW-0732">Signal</keyword>
<dbReference type="Pfam" id="PF02563">
    <property type="entry name" value="Poly_export"/>
    <property type="match status" value="1"/>
</dbReference>
<dbReference type="PANTHER" id="PTHR33619:SF3">
    <property type="entry name" value="POLYSACCHARIDE EXPORT PROTEIN GFCE-RELATED"/>
    <property type="match status" value="1"/>
</dbReference>
<dbReference type="Gene3D" id="3.30.1950.10">
    <property type="entry name" value="wza like domain"/>
    <property type="match status" value="1"/>
</dbReference>
<dbReference type="InterPro" id="IPR049712">
    <property type="entry name" value="Poly_export"/>
</dbReference>
<dbReference type="PANTHER" id="PTHR33619">
    <property type="entry name" value="POLYSACCHARIDE EXPORT PROTEIN GFCE-RELATED"/>
    <property type="match status" value="1"/>
</dbReference>
<evidence type="ECO:0000313" key="5">
    <source>
        <dbReference type="EMBL" id="RVU37290.1"/>
    </source>
</evidence>
<dbReference type="InterPro" id="IPR019554">
    <property type="entry name" value="Soluble_ligand-bd"/>
</dbReference>
<evidence type="ECO:0000256" key="2">
    <source>
        <dbReference type="SAM" id="SignalP"/>
    </source>
</evidence>
<dbReference type="EMBL" id="SACS01000010">
    <property type="protein sequence ID" value="RVU37290.1"/>
    <property type="molecule type" value="Genomic_DNA"/>
</dbReference>
<feature type="signal peptide" evidence="2">
    <location>
        <begin position="1"/>
        <end position="22"/>
    </location>
</feature>
<evidence type="ECO:0000313" key="6">
    <source>
        <dbReference type="Proteomes" id="UP000283077"/>
    </source>
</evidence>
<feature type="domain" description="Soluble ligand binding" evidence="4">
    <location>
        <begin position="108"/>
        <end position="151"/>
    </location>
</feature>
<dbReference type="Pfam" id="PF10531">
    <property type="entry name" value="SLBB"/>
    <property type="match status" value="1"/>
</dbReference>
<dbReference type="AlphaFoldDB" id="A0A437QS15"/>
<protein>
    <submittedName>
        <fullName evidence="5">Polysaccharide export protein</fullName>
    </submittedName>
</protein>
<dbReference type="OrthoDB" id="9808421at2"/>
<sequence length="179" mass="19645">MVKLLRILWVMFSGMCSLAAQADATPATLQSYMFGPGDTIKISVYQEADLSVTAEISQQGFIDMPLLGSVKMTGLTQQSAKEHLEQLLKDGYLVAPSVSITVDSYRPFFIYGEVRSPGSYPYQPDITLEQAIALSGGLLDRASRSQWHIQRGADKATFVAKSDTIILPGDVIKIEKSFF</sequence>
<dbReference type="RefSeq" id="WP_127699022.1">
    <property type="nucleotide sequence ID" value="NZ_SACS01000010.1"/>
</dbReference>
<dbReference type="GO" id="GO:0015159">
    <property type="term" value="F:polysaccharide transmembrane transporter activity"/>
    <property type="evidence" value="ECO:0007669"/>
    <property type="project" value="InterPro"/>
</dbReference>
<dbReference type="Gene3D" id="3.10.560.10">
    <property type="entry name" value="Outer membrane lipoprotein wza domain like"/>
    <property type="match status" value="1"/>
</dbReference>
<evidence type="ECO:0000259" key="4">
    <source>
        <dbReference type="Pfam" id="PF10531"/>
    </source>
</evidence>
<accession>A0A437QS15</accession>
<feature type="chain" id="PRO_5019193290" evidence="2">
    <location>
        <begin position="23"/>
        <end position="179"/>
    </location>
</feature>
<name>A0A437QS15_9GAMM</name>
<dbReference type="InterPro" id="IPR003715">
    <property type="entry name" value="Poly_export_N"/>
</dbReference>
<gene>
    <name evidence="5" type="ORF">EOE67_10375</name>
</gene>
<evidence type="ECO:0000259" key="3">
    <source>
        <dbReference type="Pfam" id="PF02563"/>
    </source>
</evidence>
<feature type="domain" description="Polysaccharide export protein N-terminal" evidence="3">
    <location>
        <begin position="29"/>
        <end position="102"/>
    </location>
</feature>
<dbReference type="Proteomes" id="UP000283077">
    <property type="component" value="Unassembled WGS sequence"/>
</dbReference>
<evidence type="ECO:0000256" key="1">
    <source>
        <dbReference type="ARBA" id="ARBA00022729"/>
    </source>
</evidence>
<comment type="caution">
    <text evidence="5">The sequence shown here is derived from an EMBL/GenBank/DDBJ whole genome shotgun (WGS) entry which is preliminary data.</text>
</comment>
<reference evidence="5 6" key="1">
    <citation type="submission" date="2019-01" db="EMBL/GenBank/DDBJ databases">
        <authorList>
            <person name="Chen W.-M."/>
        </authorList>
    </citation>
    <scope>NUCLEOTIDE SEQUENCE [LARGE SCALE GENOMIC DNA]</scope>
    <source>
        <strain evidence="5 6">KYPC3</strain>
    </source>
</reference>
<keyword evidence="6" id="KW-1185">Reference proteome</keyword>
<proteinExistence type="predicted"/>
<organism evidence="5 6">
    <name type="scientific">Rheinheimera riviphila</name>
    <dbReference type="NCBI Taxonomy" id="1834037"/>
    <lineage>
        <taxon>Bacteria</taxon>
        <taxon>Pseudomonadati</taxon>
        <taxon>Pseudomonadota</taxon>
        <taxon>Gammaproteobacteria</taxon>
        <taxon>Chromatiales</taxon>
        <taxon>Chromatiaceae</taxon>
        <taxon>Rheinheimera</taxon>
    </lineage>
</organism>